<dbReference type="GO" id="GO:0010333">
    <property type="term" value="F:terpene synthase activity"/>
    <property type="evidence" value="ECO:0007669"/>
    <property type="project" value="InterPro"/>
</dbReference>
<dbReference type="STRING" id="109376.A0A0D3BU59"/>
<dbReference type="HOGENOM" id="CLU_003125_0_2_1"/>
<feature type="domain" description="Terpene synthase N-terminal" evidence="1">
    <location>
        <begin position="2"/>
        <end position="174"/>
    </location>
</feature>
<sequence>MDALRREMDTLKPNVRKTLMSSQAINSMKKRILMIYLLVRLGLVYHFENEIKESLKEGFQKIEEMMAGTDDLYTTSIIFWVFKTYGHHISTCKHSLPRHVMTYFRNLKGNNGMYKKCLSGDAKGLLALYEAAHLGTTTDYIMDEALSFASTHLELLASDATCPPHLSLHIQNALTLSQHRKMEIVVAMEYIPFYEQEEDHDKMLLRFANLNFNLLQLY</sequence>
<evidence type="ECO:0000313" key="2">
    <source>
        <dbReference type="EnsemblPlants" id="Bo4g070550.1"/>
    </source>
</evidence>
<dbReference type="InterPro" id="IPR001906">
    <property type="entry name" value="Terpene_synth_N"/>
</dbReference>
<reference evidence="2" key="2">
    <citation type="submission" date="2015-03" db="UniProtKB">
        <authorList>
            <consortium name="EnsemblPlants"/>
        </authorList>
    </citation>
    <scope>IDENTIFICATION</scope>
</reference>
<accession>A0A0D3BU59</accession>
<dbReference type="GO" id="GO:0009975">
    <property type="term" value="F:cyclase activity"/>
    <property type="evidence" value="ECO:0007669"/>
    <property type="project" value="TreeGrafter"/>
</dbReference>
<dbReference type="PANTHER" id="PTHR31045:SF38">
    <property type="entry name" value="TERPENE SYNTHASE N-TERMINAL DOMAIN-CONTAINING PROTEIN"/>
    <property type="match status" value="1"/>
</dbReference>
<dbReference type="PANTHER" id="PTHR31045">
    <property type="entry name" value="PLAC8 FAMILY PROTEIN-RELATED"/>
    <property type="match status" value="1"/>
</dbReference>
<dbReference type="Gramene" id="Bo4g070550.1">
    <property type="protein sequence ID" value="Bo4g070550.1"/>
    <property type="gene ID" value="Bo4g070550"/>
</dbReference>
<dbReference type="Gene3D" id="1.50.10.130">
    <property type="entry name" value="Terpene synthase, N-terminal domain"/>
    <property type="match status" value="1"/>
</dbReference>
<keyword evidence="3" id="KW-1185">Reference proteome</keyword>
<dbReference type="InterPro" id="IPR008930">
    <property type="entry name" value="Terpenoid_cyclase/PrenylTrfase"/>
</dbReference>
<reference evidence="2 3" key="1">
    <citation type="journal article" date="2014" name="Genome Biol.">
        <title>Transcriptome and methylome profiling reveals relics of genome dominance in the mesopolyploid Brassica oleracea.</title>
        <authorList>
            <person name="Parkin I.A."/>
            <person name="Koh C."/>
            <person name="Tang H."/>
            <person name="Robinson S.J."/>
            <person name="Kagale S."/>
            <person name="Clarke W.E."/>
            <person name="Town C.D."/>
            <person name="Nixon J."/>
            <person name="Krishnakumar V."/>
            <person name="Bidwell S.L."/>
            <person name="Denoeud F."/>
            <person name="Belcram H."/>
            <person name="Links M.G."/>
            <person name="Just J."/>
            <person name="Clarke C."/>
            <person name="Bender T."/>
            <person name="Huebert T."/>
            <person name="Mason A.S."/>
            <person name="Pires J.C."/>
            <person name="Barker G."/>
            <person name="Moore J."/>
            <person name="Walley P.G."/>
            <person name="Manoli S."/>
            <person name="Batley J."/>
            <person name="Edwards D."/>
            <person name="Nelson M.N."/>
            <person name="Wang X."/>
            <person name="Paterson A.H."/>
            <person name="King G."/>
            <person name="Bancroft I."/>
            <person name="Chalhoub B."/>
            <person name="Sharpe A.G."/>
        </authorList>
    </citation>
    <scope>NUCLEOTIDE SEQUENCE</scope>
    <source>
        <strain evidence="2 3">cv. TO1000</strain>
    </source>
</reference>
<evidence type="ECO:0000259" key="1">
    <source>
        <dbReference type="Pfam" id="PF01397"/>
    </source>
</evidence>
<dbReference type="eggNOG" id="ENOG502SHPY">
    <property type="taxonomic scope" value="Eukaryota"/>
</dbReference>
<dbReference type="EnsemblPlants" id="Bo4g070550.1">
    <property type="protein sequence ID" value="Bo4g070550.1"/>
    <property type="gene ID" value="Bo4g070550"/>
</dbReference>
<evidence type="ECO:0000313" key="3">
    <source>
        <dbReference type="Proteomes" id="UP000032141"/>
    </source>
</evidence>
<protein>
    <recommendedName>
        <fullName evidence="1">Terpene synthase N-terminal domain-containing protein</fullName>
    </recommendedName>
</protein>
<dbReference type="Proteomes" id="UP000032141">
    <property type="component" value="Chromosome C4"/>
</dbReference>
<name>A0A0D3BU59_BRAOL</name>
<dbReference type="InterPro" id="IPR036965">
    <property type="entry name" value="Terpene_synth_N_sf"/>
</dbReference>
<dbReference type="GO" id="GO:0051762">
    <property type="term" value="P:sesquiterpene biosynthetic process"/>
    <property type="evidence" value="ECO:0007669"/>
    <property type="project" value="TreeGrafter"/>
</dbReference>
<dbReference type="AlphaFoldDB" id="A0A0D3BU59"/>
<organism evidence="2 3">
    <name type="scientific">Brassica oleracea var. oleracea</name>
    <dbReference type="NCBI Taxonomy" id="109376"/>
    <lineage>
        <taxon>Eukaryota</taxon>
        <taxon>Viridiplantae</taxon>
        <taxon>Streptophyta</taxon>
        <taxon>Embryophyta</taxon>
        <taxon>Tracheophyta</taxon>
        <taxon>Spermatophyta</taxon>
        <taxon>Magnoliopsida</taxon>
        <taxon>eudicotyledons</taxon>
        <taxon>Gunneridae</taxon>
        <taxon>Pentapetalae</taxon>
        <taxon>rosids</taxon>
        <taxon>malvids</taxon>
        <taxon>Brassicales</taxon>
        <taxon>Brassicaceae</taxon>
        <taxon>Brassiceae</taxon>
        <taxon>Brassica</taxon>
    </lineage>
</organism>
<proteinExistence type="predicted"/>
<dbReference type="SUPFAM" id="SSF48239">
    <property type="entry name" value="Terpenoid cyclases/Protein prenyltransferases"/>
    <property type="match status" value="1"/>
</dbReference>
<dbReference type="OMA" id="ILVANMD"/>
<dbReference type="Pfam" id="PF01397">
    <property type="entry name" value="Terpene_synth"/>
    <property type="match status" value="1"/>
</dbReference>